<sequence>MKKMIKLFLLIFLFSSAAESEAQIGNRLKQAASRGLSNALEKRVEKEAENIAQRQLEKAFENIYGPDMPAGGGFNMEKILSGISMDVEVADTYNFDGYTTMVVKSVDEKGKDLDPFMMKTYISESDKAVAMEFENQDKKSNAKTVLIYDMERNASIFLIDSDGKKNSMAYSYDFEAMSEGVDMTDWENDLEDADFKIRKTGNSKVIHGYTCEEYIAESEDGKATYWITDKPVKGSGTFWGEGNPLMSTKAYQQQSGRMDNLPNGHMMEMYFESHKDQSKSEIKITEINDNSPSNFIMKDYPNILKGEEK</sequence>
<dbReference type="OrthoDB" id="1524221at2"/>
<dbReference type="RefSeq" id="WP_089241247.1">
    <property type="nucleotide sequence ID" value="NZ_FZOK01000011.1"/>
</dbReference>
<keyword evidence="1" id="KW-0732">Signal</keyword>
<dbReference type="Proteomes" id="UP000198480">
    <property type="component" value="Unassembled WGS sequence"/>
</dbReference>
<dbReference type="AlphaFoldDB" id="A0A239EZZ1"/>
<gene>
    <name evidence="3" type="ORF">SAMN06295967_11140</name>
</gene>
<protein>
    <recommendedName>
        <fullName evidence="2">DUF4412 domain-containing protein</fullName>
    </recommendedName>
</protein>
<feature type="domain" description="DUF4412" evidence="2">
    <location>
        <begin position="117"/>
        <end position="230"/>
    </location>
</feature>
<accession>A0A239EZZ1</accession>
<evidence type="ECO:0000259" key="2">
    <source>
        <dbReference type="Pfam" id="PF14371"/>
    </source>
</evidence>
<dbReference type="EMBL" id="FZOK01000011">
    <property type="protein sequence ID" value="SNS50199.1"/>
    <property type="molecule type" value="Genomic_DNA"/>
</dbReference>
<evidence type="ECO:0000313" key="3">
    <source>
        <dbReference type="EMBL" id="SNS50199.1"/>
    </source>
</evidence>
<keyword evidence="4" id="KW-1185">Reference proteome</keyword>
<dbReference type="InterPro" id="IPR025524">
    <property type="entry name" value="DUF4412"/>
</dbReference>
<evidence type="ECO:0000256" key="1">
    <source>
        <dbReference type="SAM" id="SignalP"/>
    </source>
</evidence>
<reference evidence="4" key="1">
    <citation type="submission" date="2017-06" db="EMBL/GenBank/DDBJ databases">
        <authorList>
            <person name="Varghese N."/>
            <person name="Submissions S."/>
        </authorList>
    </citation>
    <scope>NUCLEOTIDE SEQUENCE [LARGE SCALE GENOMIC DNA]</scope>
    <source>
        <strain evidence="4">5C</strain>
    </source>
</reference>
<organism evidence="3 4">
    <name type="scientific">Belliella buryatensis</name>
    <dbReference type="NCBI Taxonomy" id="1500549"/>
    <lineage>
        <taxon>Bacteria</taxon>
        <taxon>Pseudomonadati</taxon>
        <taxon>Bacteroidota</taxon>
        <taxon>Cytophagia</taxon>
        <taxon>Cytophagales</taxon>
        <taxon>Cyclobacteriaceae</taxon>
        <taxon>Belliella</taxon>
    </lineage>
</organism>
<dbReference type="Pfam" id="PF14371">
    <property type="entry name" value="DUF4412"/>
    <property type="match status" value="1"/>
</dbReference>
<evidence type="ECO:0000313" key="4">
    <source>
        <dbReference type="Proteomes" id="UP000198480"/>
    </source>
</evidence>
<proteinExistence type="predicted"/>
<name>A0A239EZZ1_9BACT</name>
<feature type="chain" id="PRO_5012172905" description="DUF4412 domain-containing protein" evidence="1">
    <location>
        <begin position="23"/>
        <end position="309"/>
    </location>
</feature>
<feature type="signal peptide" evidence="1">
    <location>
        <begin position="1"/>
        <end position="22"/>
    </location>
</feature>